<sequence length="112" mass="12956">MSNGRPGWLIWIFVAIGVMYLLYLGITKDRPAYLVPFLAKMCVTAASFIIGGMFMFVSPFEDERHDYGPMTRVVAVVVITWGIAHIWFFKIVYKCFEHLKWKRAHEGIQVIP</sequence>
<organism evidence="2 3">
    <name type="scientific">Plectus sambesii</name>
    <dbReference type="NCBI Taxonomy" id="2011161"/>
    <lineage>
        <taxon>Eukaryota</taxon>
        <taxon>Metazoa</taxon>
        <taxon>Ecdysozoa</taxon>
        <taxon>Nematoda</taxon>
        <taxon>Chromadorea</taxon>
        <taxon>Plectida</taxon>
        <taxon>Plectina</taxon>
        <taxon>Plectoidea</taxon>
        <taxon>Plectidae</taxon>
        <taxon>Plectus</taxon>
    </lineage>
</organism>
<name>A0A914WKN7_9BILA</name>
<keyword evidence="2" id="KW-1185">Reference proteome</keyword>
<evidence type="ECO:0000313" key="2">
    <source>
        <dbReference type="Proteomes" id="UP000887566"/>
    </source>
</evidence>
<dbReference type="AlphaFoldDB" id="A0A914WKN7"/>
<dbReference type="Proteomes" id="UP000887566">
    <property type="component" value="Unplaced"/>
</dbReference>
<evidence type="ECO:0000313" key="3">
    <source>
        <dbReference type="WBParaSite" id="PSAMB.scaffold4412size14720.g24213.t1"/>
    </source>
</evidence>
<feature type="transmembrane region" description="Helical" evidence="1">
    <location>
        <begin position="70"/>
        <end position="93"/>
    </location>
</feature>
<dbReference type="WBParaSite" id="PSAMB.scaffold4412size14720.g24213.t1">
    <property type="protein sequence ID" value="PSAMB.scaffold4412size14720.g24213.t1"/>
    <property type="gene ID" value="PSAMB.scaffold4412size14720.g24213"/>
</dbReference>
<feature type="transmembrane region" description="Helical" evidence="1">
    <location>
        <begin position="6"/>
        <end position="25"/>
    </location>
</feature>
<keyword evidence="1" id="KW-0472">Membrane</keyword>
<keyword evidence="1" id="KW-1133">Transmembrane helix</keyword>
<accession>A0A914WKN7</accession>
<keyword evidence="1" id="KW-0812">Transmembrane</keyword>
<feature type="transmembrane region" description="Helical" evidence="1">
    <location>
        <begin position="37"/>
        <end position="58"/>
    </location>
</feature>
<reference evidence="3" key="1">
    <citation type="submission" date="2022-11" db="UniProtKB">
        <authorList>
            <consortium name="WormBaseParasite"/>
        </authorList>
    </citation>
    <scope>IDENTIFICATION</scope>
</reference>
<protein>
    <submittedName>
        <fullName evidence="3">Uncharacterized protein</fullName>
    </submittedName>
</protein>
<evidence type="ECO:0000256" key="1">
    <source>
        <dbReference type="SAM" id="Phobius"/>
    </source>
</evidence>
<proteinExistence type="predicted"/>